<keyword evidence="3" id="KW-1185">Reference proteome</keyword>
<name>A0A917QNF3_9ACTN</name>
<dbReference type="AlphaFoldDB" id="A0A917QNF3"/>
<comment type="caution">
    <text evidence="2">The sequence shown here is derived from an EMBL/GenBank/DDBJ whole genome shotgun (WGS) entry which is preliminary data.</text>
</comment>
<organism evidence="2 3">
    <name type="scientific">Sphaerisporangium melleum</name>
    <dbReference type="NCBI Taxonomy" id="321316"/>
    <lineage>
        <taxon>Bacteria</taxon>
        <taxon>Bacillati</taxon>
        <taxon>Actinomycetota</taxon>
        <taxon>Actinomycetes</taxon>
        <taxon>Streptosporangiales</taxon>
        <taxon>Streptosporangiaceae</taxon>
        <taxon>Sphaerisporangium</taxon>
    </lineage>
</organism>
<sequence length="147" mass="15570">MTPRSHRVAGRSRSRGTPAAADPRLTPVTPQTSHPARPSRLLPGEKTVLKVTGGLLAVGAFFYAGYLVGGTQSNGEASVSDRCTSIKAEARKHIEKGDRLLTIDDGQLKASAEFRTGAHLMINNTDCYTPGEIASAQTLLDTVNKAP</sequence>
<gene>
    <name evidence="2" type="ORF">GCM10007964_00200</name>
</gene>
<reference evidence="2" key="2">
    <citation type="submission" date="2020-09" db="EMBL/GenBank/DDBJ databases">
        <authorList>
            <person name="Sun Q."/>
            <person name="Ohkuma M."/>
        </authorList>
    </citation>
    <scope>NUCLEOTIDE SEQUENCE</scope>
    <source>
        <strain evidence="2">JCM 13064</strain>
    </source>
</reference>
<dbReference type="Proteomes" id="UP000645217">
    <property type="component" value="Unassembled WGS sequence"/>
</dbReference>
<feature type="compositionally biased region" description="Basic residues" evidence="1">
    <location>
        <begin position="1"/>
        <end position="14"/>
    </location>
</feature>
<dbReference type="EMBL" id="BMNT01000001">
    <property type="protein sequence ID" value="GGK61047.1"/>
    <property type="molecule type" value="Genomic_DNA"/>
</dbReference>
<proteinExistence type="predicted"/>
<protein>
    <submittedName>
        <fullName evidence="2">Uncharacterized protein</fullName>
    </submittedName>
</protein>
<reference evidence="2" key="1">
    <citation type="journal article" date="2014" name="Int. J. Syst. Evol. Microbiol.">
        <title>Complete genome sequence of Corynebacterium casei LMG S-19264T (=DSM 44701T), isolated from a smear-ripened cheese.</title>
        <authorList>
            <consortium name="US DOE Joint Genome Institute (JGI-PGF)"/>
            <person name="Walter F."/>
            <person name="Albersmeier A."/>
            <person name="Kalinowski J."/>
            <person name="Ruckert C."/>
        </authorList>
    </citation>
    <scope>NUCLEOTIDE SEQUENCE</scope>
    <source>
        <strain evidence="2">JCM 13064</strain>
    </source>
</reference>
<evidence type="ECO:0000313" key="2">
    <source>
        <dbReference type="EMBL" id="GGK61047.1"/>
    </source>
</evidence>
<evidence type="ECO:0000256" key="1">
    <source>
        <dbReference type="SAM" id="MobiDB-lite"/>
    </source>
</evidence>
<accession>A0A917QNF3</accession>
<evidence type="ECO:0000313" key="3">
    <source>
        <dbReference type="Proteomes" id="UP000645217"/>
    </source>
</evidence>
<feature type="region of interest" description="Disordered" evidence="1">
    <location>
        <begin position="1"/>
        <end position="41"/>
    </location>
</feature>